<dbReference type="PANTHER" id="PTHR30606:SF10">
    <property type="entry name" value="PHOSPHATIDYLINOSITOL MANNOSIDE ACYLTRANSFERASE"/>
    <property type="match status" value="1"/>
</dbReference>
<evidence type="ECO:0000256" key="4">
    <source>
        <dbReference type="ARBA" id="ARBA00022679"/>
    </source>
</evidence>
<evidence type="ECO:0000313" key="9">
    <source>
        <dbReference type="Proteomes" id="UP000199707"/>
    </source>
</evidence>
<dbReference type="GO" id="GO:0009247">
    <property type="term" value="P:glycolipid biosynthetic process"/>
    <property type="evidence" value="ECO:0007669"/>
    <property type="project" value="UniProtKB-ARBA"/>
</dbReference>
<keyword evidence="4 8" id="KW-0808">Transferase</keyword>
<sequence>MSTPSAGLPRVRGLRVPLGGELTDLGYAAGWRLVRAMPEFAARNMFDAGARYAARGGGPGQLRKNLARVLGVPPAEVPADLVRASLASYARYWREAFRLPSMDHEKLADRLRALAFGEQNVVDALAAGRGAILALPHSGNWDMAGVWLTNTHGKFATVAERLKPESLYQRFVDYRESLGFEVLPLTGGARPPSEVLADRLRGNGLVCLMSDRDLTRSGVQVDLFGEPTRLPGGPARLALETGAALLPTYCWYEGDSAAIRIHPPLDTSSGDVQVITQALADQFTVDIATHPADWHMLQPQWLADLSDERRARLGGLERSDPGSDLGGLERSDPGSDVGQ</sequence>
<dbReference type="PANTHER" id="PTHR30606">
    <property type="entry name" value="LIPID A BIOSYNTHESIS LAUROYL ACYLTRANSFERASE"/>
    <property type="match status" value="1"/>
</dbReference>
<reference evidence="9" key="1">
    <citation type="submission" date="2016-10" db="EMBL/GenBank/DDBJ databases">
        <authorList>
            <person name="Varghese N."/>
            <person name="Submissions S."/>
        </authorList>
    </citation>
    <scope>NUCLEOTIDE SEQUENCE [LARGE SCALE GENOMIC DNA]</scope>
    <source>
        <strain evidence="9">UNC267MFSha1.1M11</strain>
    </source>
</reference>
<dbReference type="NCBIfam" id="NF005919">
    <property type="entry name" value="PRK07920.1"/>
    <property type="match status" value="1"/>
</dbReference>
<keyword evidence="3" id="KW-0997">Cell inner membrane</keyword>
<comment type="subcellular location">
    <subcellularLocation>
        <location evidence="1">Cell inner membrane</location>
    </subcellularLocation>
</comment>
<dbReference type="GO" id="GO:0005886">
    <property type="term" value="C:plasma membrane"/>
    <property type="evidence" value="ECO:0007669"/>
    <property type="project" value="UniProtKB-SubCell"/>
</dbReference>
<name>A0A1G4X225_9MYCO</name>
<keyword evidence="6" id="KW-0012">Acyltransferase</keyword>
<dbReference type="GO" id="GO:0016746">
    <property type="term" value="F:acyltransferase activity"/>
    <property type="evidence" value="ECO:0007669"/>
    <property type="project" value="UniProtKB-KW"/>
</dbReference>
<accession>A0A1G4X225</accession>
<gene>
    <name evidence="8" type="ORF">SAMN02799620_06170</name>
</gene>
<evidence type="ECO:0000256" key="7">
    <source>
        <dbReference type="SAM" id="MobiDB-lite"/>
    </source>
</evidence>
<dbReference type="InterPro" id="IPR004960">
    <property type="entry name" value="LipA_acyltrans"/>
</dbReference>
<keyword evidence="2" id="KW-1003">Cell membrane</keyword>
<evidence type="ECO:0000256" key="2">
    <source>
        <dbReference type="ARBA" id="ARBA00022475"/>
    </source>
</evidence>
<dbReference type="Proteomes" id="UP000199707">
    <property type="component" value="Unassembled WGS sequence"/>
</dbReference>
<organism evidence="8 9">
    <name type="scientific">Mycolicibacterium fluoranthenivorans</name>
    <dbReference type="NCBI Taxonomy" id="258505"/>
    <lineage>
        <taxon>Bacteria</taxon>
        <taxon>Bacillati</taxon>
        <taxon>Actinomycetota</taxon>
        <taxon>Actinomycetes</taxon>
        <taxon>Mycobacteriales</taxon>
        <taxon>Mycobacteriaceae</taxon>
        <taxon>Mycolicibacterium</taxon>
    </lineage>
</organism>
<evidence type="ECO:0000313" key="8">
    <source>
        <dbReference type="EMBL" id="SCX34033.1"/>
    </source>
</evidence>
<feature type="region of interest" description="Disordered" evidence="7">
    <location>
        <begin position="312"/>
        <end position="339"/>
    </location>
</feature>
<dbReference type="AlphaFoldDB" id="A0A1G4X225"/>
<proteinExistence type="predicted"/>
<evidence type="ECO:0000256" key="6">
    <source>
        <dbReference type="ARBA" id="ARBA00023315"/>
    </source>
</evidence>
<protein>
    <submittedName>
        <fullName evidence="8">KDO2-lipid IV(A) lauroyltransferase</fullName>
    </submittedName>
</protein>
<feature type="compositionally biased region" description="Basic and acidic residues" evidence="7">
    <location>
        <begin position="312"/>
        <end position="333"/>
    </location>
</feature>
<dbReference type="Pfam" id="PF03279">
    <property type="entry name" value="Lip_A_acyltrans"/>
    <property type="match status" value="1"/>
</dbReference>
<dbReference type="EMBL" id="FMUB01000020">
    <property type="protein sequence ID" value="SCX34033.1"/>
    <property type="molecule type" value="Genomic_DNA"/>
</dbReference>
<evidence type="ECO:0000256" key="3">
    <source>
        <dbReference type="ARBA" id="ARBA00022519"/>
    </source>
</evidence>
<dbReference type="STRING" id="1502745.SAMN02799620_06170"/>
<evidence type="ECO:0000256" key="1">
    <source>
        <dbReference type="ARBA" id="ARBA00004533"/>
    </source>
</evidence>
<evidence type="ECO:0000256" key="5">
    <source>
        <dbReference type="ARBA" id="ARBA00023136"/>
    </source>
</evidence>
<dbReference type="CDD" id="cd07984">
    <property type="entry name" value="LPLAT_LABLAT-like"/>
    <property type="match status" value="1"/>
</dbReference>
<keyword evidence="5" id="KW-0472">Membrane</keyword>